<evidence type="ECO:0000256" key="1">
    <source>
        <dbReference type="SAM" id="MobiDB-lite"/>
    </source>
</evidence>
<proteinExistence type="predicted"/>
<dbReference type="PANTHER" id="PTHR34222">
    <property type="entry name" value="GAG_PRE-INTEGRS DOMAIN-CONTAINING PROTEIN"/>
    <property type="match status" value="1"/>
</dbReference>
<dbReference type="Pfam" id="PF22936">
    <property type="entry name" value="Pol_BBD"/>
    <property type="match status" value="1"/>
</dbReference>
<sequence length="323" mass="36006">MFTARPASSPTAMFTARPASRPQRPKKPYNPNAVCDFCHMKGHLRIDCLKLLNCDFCHKTGHLKLNCYKLNGYPPHYKGKREVVVAGNSMYDAGSVHRQDSMTMTPYQQCPPISPYYNHLHNPQGTANMAGNLSLSQPILIDWIVDTGASHHMIGNPHLLYHKGQIDNAGHVQMPTGTSAKVSHIGDCHIGGVTTSIVPIPLSPSTRIVPEEVVQLQVDEVATSVEPTDVIPTTPMRKSSRDVRPPIWHKDYVTKASTNGCIYPIASVVNYTNLSPHYQSFVSKFSTYLEPTRIWCVANFCGNEYYKWKEDVRMDVGPNSISK</sequence>
<reference evidence="3 4" key="1">
    <citation type="submission" date="2020-09" db="EMBL/GenBank/DDBJ databases">
        <title>De no assembly of potato wild relative species, Solanum commersonii.</title>
        <authorList>
            <person name="Cho K."/>
        </authorList>
    </citation>
    <scope>NUCLEOTIDE SEQUENCE [LARGE SCALE GENOMIC DNA]</scope>
    <source>
        <strain evidence="3">LZ3.2</strain>
        <tissue evidence="3">Leaf</tissue>
    </source>
</reference>
<dbReference type="PANTHER" id="PTHR34222:SF87">
    <property type="entry name" value="CCHC-TYPE DOMAIN-CONTAINING PROTEIN"/>
    <property type="match status" value="1"/>
</dbReference>
<dbReference type="Proteomes" id="UP000824120">
    <property type="component" value="Chromosome 2"/>
</dbReference>
<dbReference type="SUPFAM" id="SSF57756">
    <property type="entry name" value="Retrovirus zinc finger-like domains"/>
    <property type="match status" value="1"/>
</dbReference>
<keyword evidence="4" id="KW-1185">Reference proteome</keyword>
<dbReference type="InterPro" id="IPR054722">
    <property type="entry name" value="PolX-like_BBD"/>
</dbReference>
<comment type="caution">
    <text evidence="3">The sequence shown here is derived from an EMBL/GenBank/DDBJ whole genome shotgun (WGS) entry which is preliminary data.</text>
</comment>
<feature type="domain" description="Retrovirus-related Pol polyprotein from transposon TNT 1-94-like beta-barrel" evidence="2">
    <location>
        <begin position="143"/>
        <end position="190"/>
    </location>
</feature>
<name>A0A9J6AJI8_SOLCO</name>
<evidence type="ECO:0000259" key="2">
    <source>
        <dbReference type="Pfam" id="PF22936"/>
    </source>
</evidence>
<protein>
    <recommendedName>
        <fullName evidence="2">Retrovirus-related Pol polyprotein from transposon TNT 1-94-like beta-barrel domain-containing protein</fullName>
    </recommendedName>
</protein>
<evidence type="ECO:0000313" key="3">
    <source>
        <dbReference type="EMBL" id="KAG5624800.1"/>
    </source>
</evidence>
<dbReference type="AlphaFoldDB" id="A0A9J6AJI8"/>
<dbReference type="EMBL" id="JACXVP010000002">
    <property type="protein sequence ID" value="KAG5624800.1"/>
    <property type="molecule type" value="Genomic_DNA"/>
</dbReference>
<dbReference type="GO" id="GO:0008270">
    <property type="term" value="F:zinc ion binding"/>
    <property type="evidence" value="ECO:0007669"/>
    <property type="project" value="InterPro"/>
</dbReference>
<dbReference type="InterPro" id="IPR036875">
    <property type="entry name" value="Znf_CCHC_sf"/>
</dbReference>
<dbReference type="OrthoDB" id="1303504at2759"/>
<feature type="compositionally biased region" description="Polar residues" evidence="1">
    <location>
        <begin position="1"/>
        <end position="12"/>
    </location>
</feature>
<gene>
    <name evidence="3" type="ORF">H5410_010018</name>
</gene>
<evidence type="ECO:0000313" key="4">
    <source>
        <dbReference type="Proteomes" id="UP000824120"/>
    </source>
</evidence>
<organism evidence="3 4">
    <name type="scientific">Solanum commersonii</name>
    <name type="common">Commerson's wild potato</name>
    <name type="synonym">Commerson's nightshade</name>
    <dbReference type="NCBI Taxonomy" id="4109"/>
    <lineage>
        <taxon>Eukaryota</taxon>
        <taxon>Viridiplantae</taxon>
        <taxon>Streptophyta</taxon>
        <taxon>Embryophyta</taxon>
        <taxon>Tracheophyta</taxon>
        <taxon>Spermatophyta</taxon>
        <taxon>Magnoliopsida</taxon>
        <taxon>eudicotyledons</taxon>
        <taxon>Gunneridae</taxon>
        <taxon>Pentapetalae</taxon>
        <taxon>asterids</taxon>
        <taxon>lamiids</taxon>
        <taxon>Solanales</taxon>
        <taxon>Solanaceae</taxon>
        <taxon>Solanoideae</taxon>
        <taxon>Solaneae</taxon>
        <taxon>Solanum</taxon>
    </lineage>
</organism>
<dbReference type="GO" id="GO:0003676">
    <property type="term" value="F:nucleic acid binding"/>
    <property type="evidence" value="ECO:0007669"/>
    <property type="project" value="InterPro"/>
</dbReference>
<feature type="region of interest" description="Disordered" evidence="1">
    <location>
        <begin position="1"/>
        <end position="27"/>
    </location>
</feature>
<accession>A0A9J6AJI8</accession>